<comment type="caution">
    <text evidence="2">The sequence shown here is derived from an EMBL/GenBank/DDBJ whole genome shotgun (WGS) entry which is preliminary data.</text>
</comment>
<dbReference type="PROSITE" id="PS50995">
    <property type="entry name" value="HTH_MARR_2"/>
    <property type="match status" value="1"/>
</dbReference>
<evidence type="ECO:0000313" key="3">
    <source>
        <dbReference type="Proteomes" id="UP001595923"/>
    </source>
</evidence>
<accession>A0ABV9DUB5</accession>
<protein>
    <submittedName>
        <fullName evidence="2">MarR family winged helix-turn-helix transcriptional regulator</fullName>
    </submittedName>
</protein>
<evidence type="ECO:0000313" key="2">
    <source>
        <dbReference type="EMBL" id="MFC4562486.1"/>
    </source>
</evidence>
<dbReference type="RefSeq" id="WP_378573755.1">
    <property type="nucleotide sequence ID" value="NZ_JBHSFQ010000008.1"/>
</dbReference>
<dbReference type="PANTHER" id="PTHR33164:SF99">
    <property type="entry name" value="MARR FAMILY REGULATORY PROTEIN"/>
    <property type="match status" value="1"/>
</dbReference>
<feature type="domain" description="HTH marR-type" evidence="1">
    <location>
        <begin position="1"/>
        <end position="137"/>
    </location>
</feature>
<keyword evidence="3" id="KW-1185">Reference proteome</keyword>
<name>A0ABV9DUB5_9ACTN</name>
<dbReference type="Proteomes" id="UP001595923">
    <property type="component" value="Unassembled WGS sequence"/>
</dbReference>
<reference evidence="3" key="1">
    <citation type="journal article" date="2019" name="Int. J. Syst. Evol. Microbiol.">
        <title>The Global Catalogue of Microorganisms (GCM) 10K type strain sequencing project: providing services to taxonomists for standard genome sequencing and annotation.</title>
        <authorList>
            <consortium name="The Broad Institute Genomics Platform"/>
            <consortium name="The Broad Institute Genome Sequencing Center for Infectious Disease"/>
            <person name="Wu L."/>
            <person name="Ma J."/>
        </authorList>
    </citation>
    <scope>NUCLEOTIDE SEQUENCE [LARGE SCALE GENOMIC DNA]</scope>
    <source>
        <strain evidence="3">XZYJ18</strain>
    </source>
</reference>
<gene>
    <name evidence="2" type="ORF">ACFO4E_11540</name>
</gene>
<dbReference type="EMBL" id="JBHSFQ010000008">
    <property type="protein sequence ID" value="MFC4562486.1"/>
    <property type="molecule type" value="Genomic_DNA"/>
</dbReference>
<dbReference type="SMART" id="SM00347">
    <property type="entry name" value="HTH_MARR"/>
    <property type="match status" value="1"/>
</dbReference>
<evidence type="ECO:0000259" key="1">
    <source>
        <dbReference type="PROSITE" id="PS50995"/>
    </source>
</evidence>
<dbReference type="InterPro" id="IPR039422">
    <property type="entry name" value="MarR/SlyA-like"/>
</dbReference>
<dbReference type="InterPro" id="IPR036390">
    <property type="entry name" value="WH_DNA-bd_sf"/>
</dbReference>
<proteinExistence type="predicted"/>
<dbReference type="InterPro" id="IPR000835">
    <property type="entry name" value="HTH_MarR-typ"/>
</dbReference>
<dbReference type="InterPro" id="IPR036388">
    <property type="entry name" value="WH-like_DNA-bd_sf"/>
</dbReference>
<dbReference type="Gene3D" id="1.10.10.10">
    <property type="entry name" value="Winged helix-like DNA-binding domain superfamily/Winged helix DNA-binding domain"/>
    <property type="match status" value="1"/>
</dbReference>
<dbReference type="Pfam" id="PF12802">
    <property type="entry name" value="MarR_2"/>
    <property type="match status" value="1"/>
</dbReference>
<sequence length="148" mass="16182">MTDQSLETVVRAGHEVAMLTSDRITGALDRLGLTHSTAQALWAIDPERPAPSMKVLADRLYCNAPNLSFIVNQLTERGFVTRDVAPGDRRSRVVVLTDEGRRARERVIRAVLDASPFAGCDPDELALLAGILQRILGHGEGQADTPRR</sequence>
<organism evidence="2 3">
    <name type="scientific">Nocardiopsis mangrovi</name>
    <dbReference type="NCBI Taxonomy" id="1179818"/>
    <lineage>
        <taxon>Bacteria</taxon>
        <taxon>Bacillati</taxon>
        <taxon>Actinomycetota</taxon>
        <taxon>Actinomycetes</taxon>
        <taxon>Streptosporangiales</taxon>
        <taxon>Nocardiopsidaceae</taxon>
        <taxon>Nocardiopsis</taxon>
    </lineage>
</organism>
<dbReference type="SUPFAM" id="SSF46785">
    <property type="entry name" value="Winged helix' DNA-binding domain"/>
    <property type="match status" value="1"/>
</dbReference>
<dbReference type="PANTHER" id="PTHR33164">
    <property type="entry name" value="TRANSCRIPTIONAL REGULATOR, MARR FAMILY"/>
    <property type="match status" value="1"/>
</dbReference>